<organism evidence="2 3">
    <name type="scientific">Xylaria flabelliformis</name>
    <dbReference type="NCBI Taxonomy" id="2512241"/>
    <lineage>
        <taxon>Eukaryota</taxon>
        <taxon>Fungi</taxon>
        <taxon>Dikarya</taxon>
        <taxon>Ascomycota</taxon>
        <taxon>Pezizomycotina</taxon>
        <taxon>Sordariomycetes</taxon>
        <taxon>Xylariomycetidae</taxon>
        <taxon>Xylariales</taxon>
        <taxon>Xylariaceae</taxon>
        <taxon>Xylaria</taxon>
    </lineage>
</organism>
<gene>
    <name evidence="2" type="ORF">FHL15_009237</name>
</gene>
<evidence type="ECO:0000313" key="2">
    <source>
        <dbReference type="EMBL" id="TRX89804.1"/>
    </source>
</evidence>
<protein>
    <submittedName>
        <fullName evidence="2">Uncharacterized protein</fullName>
    </submittedName>
</protein>
<dbReference type="EMBL" id="VFLP01000062">
    <property type="protein sequence ID" value="TRX89804.1"/>
    <property type="molecule type" value="Genomic_DNA"/>
</dbReference>
<dbReference type="AlphaFoldDB" id="A0A553HPC0"/>
<accession>A0A553HPC0</accession>
<sequence length="166" mass="17867">MADQPIRQQSACRENGPRRRGQKISEGGDVKCGAHPSCLEAGGAGSTRVNKSSRVESKPSRSPVGERSSVEGRSECFVGPAVELESGNRNRSAPTTMGYSWGRLGRAICSGTGLLPSRRFQTKTAPRSMASWWMGVSSRACRKADVGGRDWSETETEALAIRPVRV</sequence>
<comment type="caution">
    <text evidence="2">The sequence shown here is derived from an EMBL/GenBank/DDBJ whole genome shotgun (WGS) entry which is preliminary data.</text>
</comment>
<evidence type="ECO:0000256" key="1">
    <source>
        <dbReference type="SAM" id="MobiDB-lite"/>
    </source>
</evidence>
<feature type="compositionally biased region" description="Polar residues" evidence="1">
    <location>
        <begin position="1"/>
        <end position="12"/>
    </location>
</feature>
<evidence type="ECO:0000313" key="3">
    <source>
        <dbReference type="Proteomes" id="UP000319160"/>
    </source>
</evidence>
<name>A0A553HPC0_9PEZI</name>
<feature type="region of interest" description="Disordered" evidence="1">
    <location>
        <begin position="1"/>
        <end position="72"/>
    </location>
</feature>
<keyword evidence="3" id="KW-1185">Reference proteome</keyword>
<dbReference type="Proteomes" id="UP000319160">
    <property type="component" value="Unassembled WGS sequence"/>
</dbReference>
<proteinExistence type="predicted"/>
<reference evidence="3" key="1">
    <citation type="submission" date="2019-06" db="EMBL/GenBank/DDBJ databases">
        <title>Draft genome sequence of the griseofulvin-producing fungus Xylaria cubensis strain G536.</title>
        <authorList>
            <person name="Mead M.E."/>
            <person name="Raja H.A."/>
            <person name="Steenwyk J.L."/>
            <person name="Knowles S.L."/>
            <person name="Oberlies N.H."/>
            <person name="Rokas A."/>
        </authorList>
    </citation>
    <scope>NUCLEOTIDE SEQUENCE [LARGE SCALE GENOMIC DNA]</scope>
    <source>
        <strain evidence="3">G536</strain>
    </source>
</reference>